<dbReference type="PROSITE" id="PS51193">
    <property type="entry name" value="HELICASE_ATP_BIND_2"/>
    <property type="match status" value="1"/>
</dbReference>
<dbReference type="GO" id="GO:0043139">
    <property type="term" value="F:5'-3' DNA helicase activity"/>
    <property type="evidence" value="ECO:0007669"/>
    <property type="project" value="UniProtKB-EC"/>
</dbReference>
<dbReference type="OrthoDB" id="272481at2759"/>
<evidence type="ECO:0000256" key="12">
    <source>
        <dbReference type="ARBA" id="ARBA00023014"/>
    </source>
</evidence>
<keyword evidence="12" id="KW-0411">Iron-sulfur</keyword>
<keyword evidence="10" id="KW-0067">ATP-binding</keyword>
<dbReference type="Gene3D" id="3.40.50.300">
    <property type="entry name" value="P-loop containing nucleotide triphosphate hydrolases"/>
    <property type="match status" value="2"/>
</dbReference>
<keyword evidence="11" id="KW-0408">Iron</keyword>
<dbReference type="PANTHER" id="PTHR11472:SF1">
    <property type="entry name" value="GENERAL TRANSCRIPTION AND DNA REPAIR FACTOR IIH HELICASE SUBUNIT XPD"/>
    <property type="match status" value="1"/>
</dbReference>
<evidence type="ECO:0000313" key="23">
    <source>
        <dbReference type="EMBL" id="CAG8619707.1"/>
    </source>
</evidence>
<dbReference type="InterPro" id="IPR042493">
    <property type="entry name" value="XPD_DNA_FeS"/>
</dbReference>
<dbReference type="InterPro" id="IPR045028">
    <property type="entry name" value="DinG/Rad3-like"/>
</dbReference>
<keyword evidence="6" id="KW-0547">Nucleotide-binding</keyword>
<dbReference type="CDD" id="cd18788">
    <property type="entry name" value="SF2_C_XPD"/>
    <property type="match status" value="1"/>
</dbReference>
<dbReference type="GO" id="GO:0005524">
    <property type="term" value="F:ATP binding"/>
    <property type="evidence" value="ECO:0007669"/>
    <property type="project" value="UniProtKB-KW"/>
</dbReference>
<feature type="region of interest" description="Disordered" evidence="21">
    <location>
        <begin position="742"/>
        <end position="771"/>
    </location>
</feature>
<evidence type="ECO:0000256" key="3">
    <source>
        <dbReference type="ARBA" id="ARBA00009146"/>
    </source>
</evidence>
<keyword evidence="13" id="KW-0805">Transcription regulation</keyword>
<keyword evidence="7" id="KW-0227">DNA damage</keyword>
<dbReference type="GO" id="GO:0016818">
    <property type="term" value="F:hydrolase activity, acting on acid anhydrides, in phosphorus-containing anhydrides"/>
    <property type="evidence" value="ECO:0007669"/>
    <property type="project" value="InterPro"/>
</dbReference>
<evidence type="ECO:0000256" key="19">
    <source>
        <dbReference type="ARBA" id="ARBA00044969"/>
    </source>
</evidence>
<dbReference type="InterPro" id="IPR001945">
    <property type="entry name" value="RAD3/XPD"/>
</dbReference>
<dbReference type="InterPro" id="IPR010614">
    <property type="entry name" value="RAD3-like_helicase_DEAD"/>
</dbReference>
<keyword evidence="5" id="KW-0479">Metal-binding</keyword>
<keyword evidence="9" id="KW-0347">Helicase</keyword>
<dbReference type="EMBL" id="CAJVPI010001587">
    <property type="protein sequence ID" value="CAG8619707.1"/>
    <property type="molecule type" value="Genomic_DNA"/>
</dbReference>
<evidence type="ECO:0000256" key="8">
    <source>
        <dbReference type="ARBA" id="ARBA00022801"/>
    </source>
</evidence>
<evidence type="ECO:0000256" key="21">
    <source>
        <dbReference type="SAM" id="MobiDB-lite"/>
    </source>
</evidence>
<dbReference type="InterPro" id="IPR013020">
    <property type="entry name" value="Rad3/Chl1-like"/>
</dbReference>
<dbReference type="Pfam" id="PF13307">
    <property type="entry name" value="Helicase_C_2"/>
    <property type="match status" value="1"/>
</dbReference>
<dbReference type="InterPro" id="IPR006555">
    <property type="entry name" value="ATP-dep_Helicase_C"/>
</dbReference>
<evidence type="ECO:0000259" key="22">
    <source>
        <dbReference type="PROSITE" id="PS51193"/>
    </source>
</evidence>
<dbReference type="GO" id="GO:0045951">
    <property type="term" value="P:positive regulation of mitotic recombination"/>
    <property type="evidence" value="ECO:0007669"/>
    <property type="project" value="TreeGrafter"/>
</dbReference>
<comment type="cofactor">
    <cofactor evidence="1">
        <name>[4Fe-4S] cluster</name>
        <dbReference type="ChEBI" id="CHEBI:49883"/>
    </cofactor>
</comment>
<dbReference type="SMART" id="SM00488">
    <property type="entry name" value="DEXDc2"/>
    <property type="match status" value="1"/>
</dbReference>
<sequence>MKFFIDDLPVYFPYDKIYPEQYSYMCDLKKALDAQGHCLLEMPSGTGKTVSLLSLIVAYMMHYAEKRKLVYCSRTVPEIEKALAELQNLMQYRESCGLKEKFLGIGLTSRKNLCLHPRVSKEKKGKTVDAKCKGLTATWIREKANTADIELCGFYEELQQADRQNLLPDGVYTLEDLRDYGREQKYCPYYLARYLIPFTDVIIYSYHYLLDPKVAELISKELSRDCIVVFDEAHNIDNVCIESLSIDITKPNLDAGARSISQLANRIEQITQTDARKLQEEYTRLVEGLREANRNREEEVFMANPVLPDDLLKEAVPGNIRRAEHFVAFLRRFVEYLKTRMRVQQVVAETPASFLKSLRDATFIERKPLRFCSERLTSLIRTLELTDLEELYALQKISSFATLVATYDKGFMLILEPFEADTIPNPILHHACLDASLAIKPIFDRFRSVIITSGTLSPLDMYPKMLSFQTVVQESYAMTLTRNCFLPLVITRGSDQVAISSKFEVRNDPAVVRNFGQILVEFSKIVPDGIVAFFPSYLYMESIVSMWNEMGILNEAWKRKLIFVETPDATETTLALENYRLACDNGRGAILLSVARGKVSEGIDFDHNYGRAVVMFGVPYQYTESRILKARLEFLRMNYRIRENDFLTFDAMRHAAQCVGRVLRGKTDYGLMIFADKRFGRTDKRAKLPKWINQYISETATNLSTDMAIVIAKKFLRSMAQPFEHNQLGISLLTIEDIEARQKAAKGGQEPDKQGQGGQRHGQVAMEIDGK</sequence>
<dbReference type="PANTHER" id="PTHR11472">
    <property type="entry name" value="DNA REPAIR DEAD HELICASE RAD3/XP-D SUBFAMILY MEMBER"/>
    <property type="match status" value="1"/>
</dbReference>
<evidence type="ECO:0000256" key="4">
    <source>
        <dbReference type="ARBA" id="ARBA00022485"/>
    </source>
</evidence>
<dbReference type="GO" id="GO:0046872">
    <property type="term" value="F:metal ion binding"/>
    <property type="evidence" value="ECO:0007669"/>
    <property type="project" value="UniProtKB-KW"/>
</dbReference>
<dbReference type="FunFam" id="1.10.275.40:FF:000001">
    <property type="entry name" value="DNA repair helicase (Rad3)"/>
    <property type="match status" value="1"/>
</dbReference>
<keyword evidence="14" id="KW-0238">DNA-binding</keyword>
<evidence type="ECO:0000256" key="16">
    <source>
        <dbReference type="ARBA" id="ARBA00023204"/>
    </source>
</evidence>
<dbReference type="FunFam" id="3.40.50.300:FF:000381">
    <property type="entry name" value="TFIIH basal transcription factor complex helicase subunit"/>
    <property type="match status" value="1"/>
</dbReference>
<organism evidence="23 24">
    <name type="scientific">Paraglomus brasilianum</name>
    <dbReference type="NCBI Taxonomy" id="144538"/>
    <lineage>
        <taxon>Eukaryota</taxon>
        <taxon>Fungi</taxon>
        <taxon>Fungi incertae sedis</taxon>
        <taxon>Mucoromycota</taxon>
        <taxon>Glomeromycotina</taxon>
        <taxon>Glomeromycetes</taxon>
        <taxon>Paraglomerales</taxon>
        <taxon>Paraglomeraceae</taxon>
        <taxon>Paraglomus</taxon>
    </lineage>
</organism>
<reference evidence="23" key="1">
    <citation type="submission" date="2021-06" db="EMBL/GenBank/DDBJ databases">
        <authorList>
            <person name="Kallberg Y."/>
            <person name="Tangrot J."/>
            <person name="Rosling A."/>
        </authorList>
    </citation>
    <scope>NUCLEOTIDE SEQUENCE</scope>
    <source>
        <strain evidence="23">BR232B</strain>
    </source>
</reference>
<comment type="catalytic activity">
    <reaction evidence="20">
        <text>ATP + H2O = ADP + phosphate + H(+)</text>
        <dbReference type="Rhea" id="RHEA:13065"/>
        <dbReference type="ChEBI" id="CHEBI:15377"/>
        <dbReference type="ChEBI" id="CHEBI:15378"/>
        <dbReference type="ChEBI" id="CHEBI:30616"/>
        <dbReference type="ChEBI" id="CHEBI:43474"/>
        <dbReference type="ChEBI" id="CHEBI:456216"/>
        <dbReference type="EC" id="5.6.2.3"/>
    </reaction>
</comment>
<gene>
    <name evidence="23" type="ORF">PBRASI_LOCUS8634</name>
</gene>
<evidence type="ECO:0000256" key="15">
    <source>
        <dbReference type="ARBA" id="ARBA00023163"/>
    </source>
</evidence>
<protein>
    <recommendedName>
        <fullName evidence="19">DNA 5'-3' helicase</fullName>
        <ecNumber evidence="19">5.6.2.3</ecNumber>
    </recommendedName>
</protein>
<dbReference type="Gene3D" id="1.10.275.40">
    <property type="match status" value="1"/>
</dbReference>
<dbReference type="GO" id="GO:0006366">
    <property type="term" value="P:transcription by RNA polymerase II"/>
    <property type="evidence" value="ECO:0007669"/>
    <property type="project" value="TreeGrafter"/>
</dbReference>
<evidence type="ECO:0000256" key="7">
    <source>
        <dbReference type="ARBA" id="ARBA00022763"/>
    </source>
</evidence>
<keyword evidence="17" id="KW-0413">Isomerase</keyword>
<dbReference type="SMART" id="SM00491">
    <property type="entry name" value="HELICc2"/>
    <property type="match status" value="1"/>
</dbReference>
<evidence type="ECO:0000256" key="11">
    <source>
        <dbReference type="ARBA" id="ARBA00023004"/>
    </source>
</evidence>
<keyword evidence="15" id="KW-0804">Transcription</keyword>
<feature type="domain" description="Helicase ATP-binding" evidence="22">
    <location>
        <begin position="7"/>
        <end position="282"/>
    </location>
</feature>
<dbReference type="Proteomes" id="UP000789739">
    <property type="component" value="Unassembled WGS sequence"/>
</dbReference>
<dbReference type="GO" id="GO:0051539">
    <property type="term" value="F:4 iron, 4 sulfur cluster binding"/>
    <property type="evidence" value="ECO:0007669"/>
    <property type="project" value="UniProtKB-KW"/>
</dbReference>
<dbReference type="FunFam" id="1.10.30.20:FF:000001">
    <property type="entry name" value="DNA repair helicase rad15"/>
    <property type="match status" value="1"/>
</dbReference>
<dbReference type="AlphaFoldDB" id="A0A9N9D1F4"/>
<dbReference type="EC" id="5.6.2.3" evidence="19"/>
<keyword evidence="4" id="KW-0004">4Fe-4S</keyword>
<evidence type="ECO:0000256" key="9">
    <source>
        <dbReference type="ARBA" id="ARBA00022806"/>
    </source>
</evidence>
<dbReference type="FunFam" id="3.40.50.300:FF:000135">
    <property type="entry name" value="DNA repair helicase RAD3, putative"/>
    <property type="match status" value="1"/>
</dbReference>
<keyword evidence="18" id="KW-0539">Nucleus</keyword>
<dbReference type="GO" id="GO:0006289">
    <property type="term" value="P:nucleotide-excision repair"/>
    <property type="evidence" value="ECO:0007669"/>
    <property type="project" value="InterPro"/>
</dbReference>
<dbReference type="GO" id="GO:0000112">
    <property type="term" value="C:nucleotide-excision repair factor 3 complex"/>
    <property type="evidence" value="ECO:0007669"/>
    <property type="project" value="UniProtKB-ARBA"/>
</dbReference>
<evidence type="ECO:0000256" key="2">
    <source>
        <dbReference type="ARBA" id="ARBA00004123"/>
    </source>
</evidence>
<evidence type="ECO:0000256" key="18">
    <source>
        <dbReference type="ARBA" id="ARBA00023242"/>
    </source>
</evidence>
<dbReference type="InterPro" id="IPR010643">
    <property type="entry name" value="HBB"/>
</dbReference>
<dbReference type="FunFam" id="3.40.50.300:FF:000128">
    <property type="entry name" value="Putative DNA repair helicase RAD3"/>
    <property type="match status" value="1"/>
</dbReference>
<comment type="caution">
    <text evidence="23">The sequence shown here is derived from an EMBL/GenBank/DDBJ whole genome shotgun (WGS) entry which is preliminary data.</text>
</comment>
<dbReference type="InterPro" id="IPR006554">
    <property type="entry name" value="Helicase-like_DEXD_c2"/>
</dbReference>
<evidence type="ECO:0000256" key="14">
    <source>
        <dbReference type="ARBA" id="ARBA00023125"/>
    </source>
</evidence>
<evidence type="ECO:0000256" key="6">
    <source>
        <dbReference type="ARBA" id="ARBA00022741"/>
    </source>
</evidence>
<evidence type="ECO:0000256" key="17">
    <source>
        <dbReference type="ARBA" id="ARBA00023235"/>
    </source>
</evidence>
<proteinExistence type="inferred from homology"/>
<keyword evidence="24" id="KW-1185">Reference proteome</keyword>
<comment type="similarity">
    <text evidence="3">Belongs to the helicase family. RAD3/XPD subfamily.</text>
</comment>
<evidence type="ECO:0000256" key="13">
    <source>
        <dbReference type="ARBA" id="ARBA00023015"/>
    </source>
</evidence>
<dbReference type="Pfam" id="PF06733">
    <property type="entry name" value="DEAD_2"/>
    <property type="match status" value="1"/>
</dbReference>
<evidence type="ECO:0000256" key="20">
    <source>
        <dbReference type="ARBA" id="ARBA00048954"/>
    </source>
</evidence>
<evidence type="ECO:0000256" key="1">
    <source>
        <dbReference type="ARBA" id="ARBA00001966"/>
    </source>
</evidence>
<dbReference type="Gene3D" id="1.10.30.20">
    <property type="entry name" value="Bacterial XPD DNA helicase, FeS cluster domain"/>
    <property type="match status" value="1"/>
</dbReference>
<dbReference type="SUPFAM" id="SSF52540">
    <property type="entry name" value="P-loop containing nucleoside triphosphate hydrolases"/>
    <property type="match status" value="1"/>
</dbReference>
<dbReference type="NCBIfam" id="TIGR00604">
    <property type="entry name" value="rad3"/>
    <property type="match status" value="1"/>
</dbReference>
<name>A0A9N9D1F4_9GLOM</name>
<evidence type="ECO:0000256" key="5">
    <source>
        <dbReference type="ARBA" id="ARBA00022723"/>
    </source>
</evidence>
<keyword evidence="16" id="KW-0234">DNA repair</keyword>
<dbReference type="PRINTS" id="PR00852">
    <property type="entry name" value="XRODRMPGMNTD"/>
</dbReference>
<evidence type="ECO:0000256" key="10">
    <source>
        <dbReference type="ARBA" id="ARBA00022840"/>
    </source>
</evidence>
<dbReference type="Pfam" id="PF06777">
    <property type="entry name" value="HBB"/>
    <property type="match status" value="1"/>
</dbReference>
<dbReference type="GO" id="GO:0003684">
    <property type="term" value="F:damaged DNA binding"/>
    <property type="evidence" value="ECO:0007669"/>
    <property type="project" value="TreeGrafter"/>
</dbReference>
<dbReference type="InterPro" id="IPR027417">
    <property type="entry name" value="P-loop_NTPase"/>
</dbReference>
<comment type="subcellular location">
    <subcellularLocation>
        <location evidence="2">Nucleus</location>
    </subcellularLocation>
</comment>
<accession>A0A9N9D1F4</accession>
<dbReference type="InterPro" id="IPR014013">
    <property type="entry name" value="Helic_SF1/SF2_ATP-bd_DinG/Rad3"/>
</dbReference>
<keyword evidence="8" id="KW-0378">Hydrolase</keyword>
<evidence type="ECO:0000313" key="24">
    <source>
        <dbReference type="Proteomes" id="UP000789739"/>
    </source>
</evidence>